<dbReference type="EMBL" id="GBRH01207464">
    <property type="protein sequence ID" value="JAD90431.1"/>
    <property type="molecule type" value="Transcribed_RNA"/>
</dbReference>
<sequence length="48" mass="5502">MVYFAECILSLVFCVGNVKAHFNIFVCNLLLCFFANRLVKFNKKVIGN</sequence>
<reference evidence="2" key="2">
    <citation type="journal article" date="2015" name="Data Brief">
        <title>Shoot transcriptome of the giant reed, Arundo donax.</title>
        <authorList>
            <person name="Barrero R.A."/>
            <person name="Guerrero F.D."/>
            <person name="Moolhuijzen P."/>
            <person name="Goolsby J.A."/>
            <person name="Tidwell J."/>
            <person name="Bellgard S.E."/>
            <person name="Bellgard M.I."/>
        </authorList>
    </citation>
    <scope>NUCLEOTIDE SEQUENCE</scope>
    <source>
        <tissue evidence="2">Shoot tissue taken approximately 20 cm above the soil surface</tissue>
    </source>
</reference>
<dbReference type="AlphaFoldDB" id="A0A0A9DRK7"/>
<evidence type="ECO:0000313" key="2">
    <source>
        <dbReference type="EMBL" id="JAD90431.1"/>
    </source>
</evidence>
<reference evidence="2" key="1">
    <citation type="submission" date="2014-09" db="EMBL/GenBank/DDBJ databases">
        <authorList>
            <person name="Magalhaes I.L.F."/>
            <person name="Oliveira U."/>
            <person name="Santos F.R."/>
            <person name="Vidigal T.H.D.A."/>
            <person name="Brescovit A.D."/>
            <person name="Santos A.J."/>
        </authorList>
    </citation>
    <scope>NUCLEOTIDE SEQUENCE</scope>
    <source>
        <tissue evidence="2">Shoot tissue taken approximately 20 cm above the soil surface</tissue>
    </source>
</reference>
<name>A0A0A9DRK7_ARUDO</name>
<feature type="transmembrane region" description="Helical" evidence="1">
    <location>
        <begin position="20"/>
        <end position="39"/>
    </location>
</feature>
<accession>A0A0A9DRK7</accession>
<organism evidence="2">
    <name type="scientific">Arundo donax</name>
    <name type="common">Giant reed</name>
    <name type="synonym">Donax arundinaceus</name>
    <dbReference type="NCBI Taxonomy" id="35708"/>
    <lineage>
        <taxon>Eukaryota</taxon>
        <taxon>Viridiplantae</taxon>
        <taxon>Streptophyta</taxon>
        <taxon>Embryophyta</taxon>
        <taxon>Tracheophyta</taxon>
        <taxon>Spermatophyta</taxon>
        <taxon>Magnoliopsida</taxon>
        <taxon>Liliopsida</taxon>
        <taxon>Poales</taxon>
        <taxon>Poaceae</taxon>
        <taxon>PACMAD clade</taxon>
        <taxon>Arundinoideae</taxon>
        <taxon>Arundineae</taxon>
        <taxon>Arundo</taxon>
    </lineage>
</organism>
<evidence type="ECO:0000256" key="1">
    <source>
        <dbReference type="SAM" id="Phobius"/>
    </source>
</evidence>
<keyword evidence="1" id="KW-1133">Transmembrane helix</keyword>
<protein>
    <submittedName>
        <fullName evidence="2">Uncharacterized protein</fullName>
    </submittedName>
</protein>
<keyword evidence="1" id="KW-0472">Membrane</keyword>
<keyword evidence="1" id="KW-0812">Transmembrane</keyword>
<proteinExistence type="predicted"/>